<feature type="domain" description="RCK C-terminal" evidence="1">
    <location>
        <begin position="319"/>
        <end position="400"/>
    </location>
</feature>
<dbReference type="KEGG" id="dka:DKAM_0263"/>
<proteinExistence type="predicted"/>
<dbReference type="GO" id="GO:0006813">
    <property type="term" value="P:potassium ion transport"/>
    <property type="evidence" value="ECO:0007669"/>
    <property type="project" value="InterPro"/>
</dbReference>
<sequence>MVSSGNLTPEQHRRLHDKFTRVRYRPVSVASILKTIWSLSDISLDLAFYAYFSRDTEAAERVLDINRVIDDNLAQFIMHTALAYGRTREGAEASLLAFYYGSAIDTIVDSVKDIVYTLLVGYAPSLSYDEIALLMDGEIVAKLVLEKPVKVIELTDVYPVDVLLSVHAGKSMLAPSPETILPAKSTIYVRGYRENVIRMLNDHGATLQEKRLSGELEQVLKSIVELKDYTRLMIDLAHYTLLEPEPGVIGEVEDLEVYIDWRQLDALNKLKEAAGMINPDTFIGLSILFKELEDIADASNTISHIPSLLEELPEEYSEVLAKIFETIGEKIRTITVSRETSLDRVTVWLRKYGGTVLAVKTGDTWIAYPLARNPILKPGDRLVIAYPAEFTEEVGQLLKNHI</sequence>
<evidence type="ECO:0000313" key="3">
    <source>
        <dbReference type="Proteomes" id="UP000006903"/>
    </source>
</evidence>
<evidence type="ECO:0000313" key="2">
    <source>
        <dbReference type="EMBL" id="ACL10589.1"/>
    </source>
</evidence>
<dbReference type="AlphaFoldDB" id="B8D2N5"/>
<dbReference type="eggNOG" id="arCOG01963">
    <property type="taxonomic scope" value="Archaea"/>
</dbReference>
<dbReference type="GeneID" id="7170544"/>
<dbReference type="SUPFAM" id="SSF116726">
    <property type="entry name" value="TrkA C-terminal domain-like"/>
    <property type="match status" value="1"/>
</dbReference>
<dbReference type="PROSITE" id="PS51202">
    <property type="entry name" value="RCK_C"/>
    <property type="match status" value="1"/>
</dbReference>
<dbReference type="STRING" id="490899.DKAM_0263"/>
<dbReference type="HOGENOM" id="CLU_686247_0_0_2"/>
<gene>
    <name evidence="2" type="ordered locus">DKAM_0263</name>
</gene>
<evidence type="ECO:0000259" key="1">
    <source>
        <dbReference type="PROSITE" id="PS51202"/>
    </source>
</evidence>
<protein>
    <submittedName>
        <fullName evidence="2">TrkA-C domain protein</fullName>
    </submittedName>
</protein>
<dbReference type="InterPro" id="IPR036721">
    <property type="entry name" value="RCK_C_sf"/>
</dbReference>
<dbReference type="RefSeq" id="WP_012607931.1">
    <property type="nucleotide sequence ID" value="NC_011766.1"/>
</dbReference>
<organism evidence="2 3">
    <name type="scientific">Desulfurococcus amylolyticus (strain DSM 18924 / JCM 16383 / VKM B-2413 / 1221n)</name>
    <name type="common">Desulfurococcus kamchatkensis</name>
    <dbReference type="NCBI Taxonomy" id="490899"/>
    <lineage>
        <taxon>Archaea</taxon>
        <taxon>Thermoproteota</taxon>
        <taxon>Thermoprotei</taxon>
        <taxon>Desulfurococcales</taxon>
        <taxon>Desulfurococcaceae</taxon>
        <taxon>Desulfurococcus</taxon>
    </lineage>
</organism>
<dbReference type="GO" id="GO:0008324">
    <property type="term" value="F:monoatomic cation transmembrane transporter activity"/>
    <property type="evidence" value="ECO:0007669"/>
    <property type="project" value="InterPro"/>
</dbReference>
<dbReference type="Proteomes" id="UP000006903">
    <property type="component" value="Chromosome"/>
</dbReference>
<reference evidence="2 3" key="1">
    <citation type="journal article" date="2009" name="J. Bacteriol.">
        <title>Complete genome sequence of the anaerobic, protein-degrading hyperthermophilic crenarchaeon Desulfurococcus kamchatkensis.</title>
        <authorList>
            <person name="Ravin N.V."/>
            <person name="Mardanov A.V."/>
            <person name="Beletsky A.V."/>
            <person name="Kublanov I.V."/>
            <person name="Kolganova T.V."/>
            <person name="Lebedinsky A.V."/>
            <person name="Chernyh N.A."/>
            <person name="Bonch-Osmolovskaya E.A."/>
            <person name="Skryabin K.G."/>
        </authorList>
    </citation>
    <scope>NUCLEOTIDE SEQUENCE [LARGE SCALE GENOMIC DNA]</scope>
    <source>
        <strain evidence="3">DSM 18924 / JCM 16383 / VKM B-2413 / 1221n</strain>
    </source>
</reference>
<accession>B8D2N5</accession>
<name>B8D2N5_DESA1</name>
<dbReference type="InterPro" id="IPR006037">
    <property type="entry name" value="RCK_C"/>
</dbReference>
<dbReference type="SUPFAM" id="SSF109755">
    <property type="entry name" value="PhoU-like"/>
    <property type="match status" value="2"/>
</dbReference>
<dbReference type="EMBL" id="CP001140">
    <property type="protein sequence ID" value="ACL10589.1"/>
    <property type="molecule type" value="Genomic_DNA"/>
</dbReference>